<proteinExistence type="predicted"/>
<evidence type="ECO:0000313" key="1">
    <source>
        <dbReference type="EMBL" id="NKI90289.1"/>
    </source>
</evidence>
<dbReference type="RefSeq" id="WP_168673892.1">
    <property type="nucleotide sequence ID" value="NZ_JAAVTK010000008.1"/>
</dbReference>
<comment type="caution">
    <text evidence="1">The sequence shown here is derived from an EMBL/GenBank/DDBJ whole genome shotgun (WGS) entry which is preliminary data.</text>
</comment>
<dbReference type="Pfam" id="PF03597">
    <property type="entry name" value="FixS"/>
    <property type="match status" value="1"/>
</dbReference>
<accession>A0ABX1HJ38</accession>
<name>A0ABX1HJ38_9BACT</name>
<dbReference type="PANTHER" id="PTHR41532:SF1">
    <property type="entry name" value="FIXS PROTEIN"/>
    <property type="match status" value="1"/>
</dbReference>
<dbReference type="EMBL" id="JAAVTK010000008">
    <property type="protein sequence ID" value="NKI90289.1"/>
    <property type="molecule type" value="Genomic_DNA"/>
</dbReference>
<sequence length="58" mass="6485">MSIIFLLIGISLLVALTFLAAFFWAVRSGQYEDDYTPAVRMLFEDETEPDIPPDSSAT</sequence>
<dbReference type="InterPro" id="IPR004714">
    <property type="entry name" value="Cyt_oxidase_maturation_cbb3"/>
</dbReference>
<dbReference type="NCBIfam" id="TIGR00847">
    <property type="entry name" value="ccoS"/>
    <property type="match status" value="1"/>
</dbReference>
<reference evidence="1 2" key="1">
    <citation type="submission" date="2020-03" db="EMBL/GenBank/DDBJ databases">
        <title>Genomic Encyclopedia of Type Strains, Phase IV (KMG-V): Genome sequencing to study the core and pangenomes of soil and plant-associated prokaryotes.</title>
        <authorList>
            <person name="Whitman W."/>
        </authorList>
    </citation>
    <scope>NUCLEOTIDE SEQUENCE [LARGE SCALE GENOMIC DNA]</scope>
    <source>
        <strain evidence="1 2">1B</strain>
    </source>
</reference>
<keyword evidence="2" id="KW-1185">Reference proteome</keyword>
<dbReference type="Proteomes" id="UP000717634">
    <property type="component" value="Unassembled WGS sequence"/>
</dbReference>
<evidence type="ECO:0000313" key="2">
    <source>
        <dbReference type="Proteomes" id="UP000717634"/>
    </source>
</evidence>
<organism evidence="1 2">
    <name type="scientific">Hymenobacter artigasi</name>
    <dbReference type="NCBI Taxonomy" id="2719616"/>
    <lineage>
        <taxon>Bacteria</taxon>
        <taxon>Pseudomonadati</taxon>
        <taxon>Bacteroidota</taxon>
        <taxon>Cytophagia</taxon>
        <taxon>Cytophagales</taxon>
        <taxon>Hymenobacteraceae</taxon>
        <taxon>Hymenobacter</taxon>
    </lineage>
</organism>
<dbReference type="PANTHER" id="PTHR41532">
    <property type="entry name" value="FIXS PROTEIN"/>
    <property type="match status" value="1"/>
</dbReference>
<protein>
    <submittedName>
        <fullName evidence="1">Cbb3-type cytochrome oxidase maturation protein</fullName>
    </submittedName>
</protein>
<gene>
    <name evidence="1" type="ORF">HBN54_002889</name>
</gene>